<dbReference type="InterPro" id="IPR040527">
    <property type="entry name" value="Beta-sand_Porphyrn"/>
</dbReference>
<dbReference type="CDD" id="cd21510">
    <property type="entry name" value="agarase_cat"/>
    <property type="match status" value="1"/>
</dbReference>
<evidence type="ECO:0000313" key="4">
    <source>
        <dbReference type="EMBL" id="MBB6429882.1"/>
    </source>
</evidence>
<dbReference type="Pfam" id="PF18040">
    <property type="entry name" value="BPA_C"/>
    <property type="match status" value="1"/>
</dbReference>
<keyword evidence="1" id="KW-0732">Signal</keyword>
<reference evidence="4 5" key="1">
    <citation type="submission" date="2020-08" db="EMBL/GenBank/DDBJ databases">
        <title>Genomic Encyclopedia of Type Strains, Phase IV (KMG-IV): sequencing the most valuable type-strain genomes for metagenomic binning, comparative biology and taxonomic classification.</title>
        <authorList>
            <person name="Goeker M."/>
        </authorList>
    </citation>
    <scope>NUCLEOTIDE SEQUENCE [LARGE SCALE GENOMIC DNA]</scope>
    <source>
        <strain evidence="4 5">DSM 103725</strain>
    </source>
</reference>
<dbReference type="Gene3D" id="2.60.40.1180">
    <property type="entry name" value="Golgi alpha-mannosidase II"/>
    <property type="match status" value="1"/>
</dbReference>
<feature type="signal peptide" evidence="1">
    <location>
        <begin position="1"/>
        <end position="20"/>
    </location>
</feature>
<name>A0A7X0H5X5_9BACT</name>
<keyword evidence="5" id="KW-1185">Reference proteome</keyword>
<feature type="chain" id="PRO_5030954325" description="Beta-agarase" evidence="1">
    <location>
        <begin position="21"/>
        <end position="619"/>
    </location>
</feature>
<feature type="domain" description="Beta-porphyranase A C-terminal" evidence="2">
    <location>
        <begin position="521"/>
        <end position="613"/>
    </location>
</feature>
<evidence type="ECO:0000313" key="5">
    <source>
        <dbReference type="Proteomes" id="UP000541810"/>
    </source>
</evidence>
<dbReference type="Gene3D" id="3.20.20.80">
    <property type="entry name" value="Glycosidases"/>
    <property type="match status" value="1"/>
</dbReference>
<organism evidence="4 5">
    <name type="scientific">Algisphaera agarilytica</name>
    <dbReference type="NCBI Taxonomy" id="1385975"/>
    <lineage>
        <taxon>Bacteria</taxon>
        <taxon>Pseudomonadati</taxon>
        <taxon>Planctomycetota</taxon>
        <taxon>Phycisphaerae</taxon>
        <taxon>Phycisphaerales</taxon>
        <taxon>Phycisphaeraceae</taxon>
        <taxon>Algisphaera</taxon>
    </lineage>
</organism>
<dbReference type="Gene3D" id="2.60.120.1200">
    <property type="match status" value="1"/>
</dbReference>
<dbReference type="RefSeq" id="WP_184677440.1">
    <property type="nucleotide sequence ID" value="NZ_JACHGY010000001.1"/>
</dbReference>
<dbReference type="Pfam" id="PF18206">
    <property type="entry name" value="Porphyrn_cat_1"/>
    <property type="match status" value="1"/>
</dbReference>
<dbReference type="AlphaFoldDB" id="A0A7X0H5X5"/>
<feature type="domain" description="Porphyranase beta-sandwich" evidence="3">
    <location>
        <begin position="411"/>
        <end position="511"/>
    </location>
</feature>
<dbReference type="InterPro" id="IPR013780">
    <property type="entry name" value="Glyco_hydro_b"/>
</dbReference>
<evidence type="ECO:0000259" key="2">
    <source>
        <dbReference type="Pfam" id="PF18040"/>
    </source>
</evidence>
<evidence type="ECO:0000259" key="3">
    <source>
        <dbReference type="Pfam" id="PF18206"/>
    </source>
</evidence>
<proteinExistence type="predicted"/>
<dbReference type="EMBL" id="JACHGY010000001">
    <property type="protein sequence ID" value="MBB6429882.1"/>
    <property type="molecule type" value="Genomic_DNA"/>
</dbReference>
<gene>
    <name evidence="4" type="ORF">HNQ40_001688</name>
</gene>
<dbReference type="InterPro" id="IPR017853">
    <property type="entry name" value="GH"/>
</dbReference>
<dbReference type="Proteomes" id="UP000541810">
    <property type="component" value="Unassembled WGS sequence"/>
</dbReference>
<dbReference type="SUPFAM" id="SSF51445">
    <property type="entry name" value="(Trans)glycosidases"/>
    <property type="match status" value="1"/>
</dbReference>
<evidence type="ECO:0000256" key="1">
    <source>
        <dbReference type="SAM" id="SignalP"/>
    </source>
</evidence>
<accession>A0A7X0H5X5</accession>
<protein>
    <recommendedName>
        <fullName evidence="6">Beta-agarase</fullName>
    </recommendedName>
</protein>
<comment type="caution">
    <text evidence="4">The sequence shown here is derived from an EMBL/GenBank/DDBJ whole genome shotgun (WGS) entry which is preliminary data.</text>
</comment>
<sequence length="619" mass="69446">MKSILSGLLLSACFATPASTEPVTLTVDPATVRSIGGITTLEREKYITIHATPGEIDMSDEMLRYIEDELEAHYGRDGGSQSQYIKSTPADPDNPLMPDVEHIRQAGEAHRAEYAANPERYRPESMREVVFCTHPKWVMGRPGNDYAPFGPTTAEATAEFCAQFLKYFFTDETRPNYYEVFNEPFVKAKQMNTTAEEISRHHVVTARRIRELLPNDDILIGGYSAAWAEVEGRNFEHWNSWQKTFMDIAGEEMDFFSTHLYDGVNVKGTHAERTGSNVVAIMDLIDSYSYIKWGVAKPQTITEYGRLIQNDVDKAWPDRLRRELALQGSFNGMLMMYLEHPDRLLKTVPFILGVGSWKYGDAERGPVDPPSDFLLWRWTGDNYVTTGIDLFYRFWKGVEGERRVAFADDPDIRTHYFADGLRHTLMIHNMDSEPRTVKIQGLGDLDIAKVSLRSLGSRDDAPMLTEQVLFGLPEEVTISATEAAAVIIDLRETFPATQTVEETRVYAENYLEEIEADQPLEFTYKNVPTGEGTAALRLSIGRVPGASLQPKAWVNGTEVQVPTDWAGSVQEGRPRFFGMIEVPVPVEALAENTTVKLVFPDSGGKVASAVLQTNLIAND</sequence>
<evidence type="ECO:0008006" key="6">
    <source>
        <dbReference type="Google" id="ProtNLM"/>
    </source>
</evidence>
<dbReference type="InterPro" id="IPR041224">
    <property type="entry name" value="BPA_C"/>
</dbReference>